<evidence type="ECO:0008006" key="3">
    <source>
        <dbReference type="Google" id="ProtNLM"/>
    </source>
</evidence>
<reference evidence="2" key="1">
    <citation type="journal article" date="2024" name="Algal Res.">
        <title>Biochemical, toxicological and genomic investigation of a high-biomass producing Limnothrix strain isolated from Italian shallow drinking water reservoir.</title>
        <authorList>
            <person name="Simonazzi M."/>
            <person name="Shishido T.K."/>
            <person name="Delbaje E."/>
            <person name="Wahlsten M."/>
            <person name="Fewer D.P."/>
            <person name="Sivonen K."/>
            <person name="Pezzolesi L."/>
            <person name="Pistocchi R."/>
        </authorList>
    </citation>
    <scope>NUCLEOTIDE SEQUENCE [LARGE SCALE GENOMIC DNA]</scope>
    <source>
        <strain evidence="2">LRLZ20PSL1</strain>
    </source>
</reference>
<evidence type="ECO:0000313" key="1">
    <source>
        <dbReference type="EMBL" id="MFG3817922.1"/>
    </source>
</evidence>
<dbReference type="InterPro" id="IPR008929">
    <property type="entry name" value="Chondroitin_lyas"/>
</dbReference>
<organism evidence="1 2">
    <name type="scientific">Limnothrix redekei LRLZ20PSL1</name>
    <dbReference type="NCBI Taxonomy" id="3112953"/>
    <lineage>
        <taxon>Bacteria</taxon>
        <taxon>Bacillati</taxon>
        <taxon>Cyanobacteriota</taxon>
        <taxon>Cyanophyceae</taxon>
        <taxon>Pseudanabaenales</taxon>
        <taxon>Pseudanabaenaceae</taxon>
        <taxon>Limnothrix</taxon>
    </lineage>
</organism>
<sequence length="550" mass="62980">MPHQPPSFPSQPDRDQFAQAAIAQIPKILTLCDRNPHSPTYGCFDRNYWQYKIVDFPSGMSQEFVLPLALVWALPLPNNPFYQQPNLQRWVEAGIRYGAQSSHPDGSCDDYFPFERAGGAAAFSLLACIDACELIGLDDPQIWQFLSRRADWLAHHQESGRLTNHQALIVLCLELLGQRLQTDRWQRAKVDRLNQVLSWQSTEGWFQEYEGCDPGYHTLTISCLARLLTLQGDKADPRLQPALAQAVELVQWFVHPDGSFGGEYTSRNTYNFFPHGFELVGRWMPSALAINDQVLQGLARGLGACYADDHIVGHHTWNYLLAWRDFVPDRPPIPDPKPLRIWLPEARILIDRRQNHEGHWLTLLLALNKGGTFKIFRNQHLLASDTQFSLQVQQGKKLKNAVGHLVDQYDLQVEPDRIGICGQLGWAKQTLMTPSKLMILRLVMLSVGRFFPNLIRRILQQILIVGKRSTPYRFIRRLEWVGQGWRVQDELLAPDWQPVQGVEIGTDQTSIYVVMSRTYQAGQLQKSWNLTTQVQHLQPGEPLKVDRLFS</sequence>
<keyword evidence="2" id="KW-1185">Reference proteome</keyword>
<dbReference type="Gene3D" id="1.50.10.100">
    <property type="entry name" value="Chondroitin AC/alginate lyase"/>
    <property type="match status" value="1"/>
</dbReference>
<name>A0ABW7CAM3_9CYAN</name>
<dbReference type="InterPro" id="IPR008930">
    <property type="entry name" value="Terpenoid_cyclase/PrenylTrfase"/>
</dbReference>
<dbReference type="EMBL" id="JAZAQF010000059">
    <property type="protein sequence ID" value="MFG3817922.1"/>
    <property type="molecule type" value="Genomic_DNA"/>
</dbReference>
<proteinExistence type="predicted"/>
<gene>
    <name evidence="1" type="ORF">VPK24_09770</name>
</gene>
<comment type="caution">
    <text evidence="1">The sequence shown here is derived from an EMBL/GenBank/DDBJ whole genome shotgun (WGS) entry which is preliminary data.</text>
</comment>
<dbReference type="SUPFAM" id="SSF48239">
    <property type="entry name" value="Terpenoid cyclases/Protein prenyltransferases"/>
    <property type="match status" value="1"/>
</dbReference>
<protein>
    <recommendedName>
        <fullName evidence="3">Squalene cyclase C-terminal domain-containing protein</fullName>
    </recommendedName>
</protein>
<evidence type="ECO:0000313" key="2">
    <source>
        <dbReference type="Proteomes" id="UP001604335"/>
    </source>
</evidence>
<dbReference type="RefSeq" id="WP_393013176.1">
    <property type="nucleotide sequence ID" value="NZ_JAZAQF010000059.1"/>
</dbReference>
<dbReference type="Proteomes" id="UP001604335">
    <property type="component" value="Unassembled WGS sequence"/>
</dbReference>
<accession>A0ABW7CAM3</accession>